<dbReference type="SMART" id="SM00849">
    <property type="entry name" value="Lactamase_B"/>
    <property type="match status" value="1"/>
</dbReference>
<evidence type="ECO:0000313" key="3">
    <source>
        <dbReference type="Proteomes" id="UP000295301"/>
    </source>
</evidence>
<dbReference type="SUPFAM" id="SSF56281">
    <property type="entry name" value="Metallo-hydrolase/oxidoreductase"/>
    <property type="match status" value="2"/>
</dbReference>
<dbReference type="PANTHER" id="PTHR43717">
    <property type="entry name" value="ANAEROBIC NITRIC OXIDE REDUCTASE FLAVORUBREDOXIN"/>
    <property type="match status" value="1"/>
</dbReference>
<dbReference type="GO" id="GO:0016787">
    <property type="term" value="F:hydrolase activity"/>
    <property type="evidence" value="ECO:0007669"/>
    <property type="project" value="UniProtKB-KW"/>
</dbReference>
<reference evidence="2 3" key="1">
    <citation type="submission" date="2019-03" db="EMBL/GenBank/DDBJ databases">
        <title>Ruegeria lutea sp. nov., a novel strain, isolated from marine sediment, the Masan Bay, South Korea.</title>
        <authorList>
            <person name="Kim J."/>
            <person name="Kim D.-Y."/>
            <person name="Lee S.-S."/>
        </authorList>
    </citation>
    <scope>NUCLEOTIDE SEQUENCE [LARGE SCALE GENOMIC DNA]</scope>
    <source>
        <strain evidence="2 3">318-1</strain>
    </source>
</reference>
<dbReference type="InterPro" id="IPR036866">
    <property type="entry name" value="RibonucZ/Hydroxyglut_hydro"/>
</dbReference>
<gene>
    <name evidence="2" type="ORF">E1832_00895</name>
</gene>
<dbReference type="Proteomes" id="UP000295301">
    <property type="component" value="Unassembled WGS sequence"/>
</dbReference>
<dbReference type="InterPro" id="IPR001279">
    <property type="entry name" value="Metallo-B-lactamas"/>
</dbReference>
<keyword evidence="2" id="KW-0378">Hydrolase</keyword>
<comment type="caution">
    <text evidence="2">The sequence shown here is derived from an EMBL/GenBank/DDBJ whole genome shotgun (WGS) entry which is preliminary data.</text>
</comment>
<dbReference type="EMBL" id="SMUV01000030">
    <property type="protein sequence ID" value="TDK53005.1"/>
    <property type="molecule type" value="Genomic_DNA"/>
</dbReference>
<dbReference type="OrthoDB" id="7253658at2"/>
<dbReference type="AlphaFoldDB" id="A0A4R5VIS6"/>
<proteinExistence type="predicted"/>
<feature type="domain" description="Metallo-beta-lactamase" evidence="1">
    <location>
        <begin position="327"/>
        <end position="497"/>
    </location>
</feature>
<evidence type="ECO:0000313" key="2">
    <source>
        <dbReference type="EMBL" id="TDK53005.1"/>
    </source>
</evidence>
<dbReference type="Gene3D" id="3.60.15.10">
    <property type="entry name" value="Ribonuclease Z/Hydroxyacylglutathione hydrolase-like"/>
    <property type="match status" value="2"/>
</dbReference>
<dbReference type="InterPro" id="IPR045761">
    <property type="entry name" value="ODP_dom"/>
</dbReference>
<keyword evidence="3" id="KW-1185">Reference proteome</keyword>
<dbReference type="PANTHER" id="PTHR43717:SF1">
    <property type="entry name" value="ANAEROBIC NITRIC OXIDE REDUCTASE FLAVORUBREDOXIN"/>
    <property type="match status" value="1"/>
</dbReference>
<accession>A0A4R5VIS6</accession>
<organism evidence="2 3">
    <name type="scientific">Antarcticimicrobium luteum</name>
    <dbReference type="NCBI Taxonomy" id="2547397"/>
    <lineage>
        <taxon>Bacteria</taxon>
        <taxon>Pseudomonadati</taxon>
        <taxon>Pseudomonadota</taxon>
        <taxon>Alphaproteobacteria</taxon>
        <taxon>Rhodobacterales</taxon>
        <taxon>Paracoccaceae</taxon>
        <taxon>Antarcticimicrobium</taxon>
    </lineage>
</organism>
<dbReference type="Pfam" id="PF19583">
    <property type="entry name" value="ODP"/>
    <property type="match status" value="1"/>
</dbReference>
<protein>
    <submittedName>
        <fullName evidence="2">MBL fold metallo-hydrolase</fullName>
    </submittedName>
</protein>
<name>A0A4R5VIS6_9RHOB</name>
<evidence type="ECO:0000259" key="1">
    <source>
        <dbReference type="SMART" id="SM00849"/>
    </source>
</evidence>
<sequence>MPVSLDGETLHLLGDSVEIDGRISWRDPSFHGQCEPLNAYFLRGREGVALVEAGVAAHRDTIAAQLARLLCEGEKVTRVAVTRNEPDVISNLPNLVTAYGVETAYTPGVINPLDFFDDASAHLHMKSFGVDQHPALPGTRIMLGPDHWLEPVQTPLRLLSTIWYYDNGTRTLFTSDIFSSATHGQGAEPVMRDVPVRTTLHDRMRRHLLAKFDWLTFSNLTEIIDGLEALFSRLEVDILAPSRGCPIVGAEAVKLYQSVLLDVLRDLGRNRPAAPAAQPQPGAQDQSVVATNRMIYSGFNTRDMGDGMHLLGGCFHAQMYGRSFHSHGTAYLVLGDEAALIVDTSHAKDAAPTADYVRAHLGDRKLFIFPTHEEYPHAGNLGGLLDAFPEAQVVGDVRNFHLAYPEAFAAGRFHTVAAGDSIDLGGRTITFLPAIIHDLPNTLWAWDDLTATMFVSDAFGFSHYETEECTLFSDELPTPPTVADSKQVLDLALYWTRFAEKEGLIGEMERLFAAYPPRRIAPAHGSVVTQPADLAELMNEALHSTTR</sequence>